<proteinExistence type="predicted"/>
<evidence type="ECO:0000313" key="1">
    <source>
        <dbReference type="EMBL" id="KAL2865348.1"/>
    </source>
</evidence>
<accession>A0ABR4LPP2</accession>
<organism evidence="1 2">
    <name type="scientific">Aspergillus lucknowensis</name>
    <dbReference type="NCBI Taxonomy" id="176173"/>
    <lineage>
        <taxon>Eukaryota</taxon>
        <taxon>Fungi</taxon>
        <taxon>Dikarya</taxon>
        <taxon>Ascomycota</taxon>
        <taxon>Pezizomycotina</taxon>
        <taxon>Eurotiomycetes</taxon>
        <taxon>Eurotiomycetidae</taxon>
        <taxon>Eurotiales</taxon>
        <taxon>Aspergillaceae</taxon>
        <taxon>Aspergillus</taxon>
        <taxon>Aspergillus subgen. Nidulantes</taxon>
    </lineage>
</organism>
<gene>
    <name evidence="1" type="ORF">BJX67DRAFT_358677</name>
</gene>
<dbReference type="EMBL" id="JBFXLQ010000032">
    <property type="protein sequence ID" value="KAL2865348.1"/>
    <property type="molecule type" value="Genomic_DNA"/>
</dbReference>
<comment type="caution">
    <text evidence="1">The sequence shown here is derived from an EMBL/GenBank/DDBJ whole genome shotgun (WGS) entry which is preliminary data.</text>
</comment>
<evidence type="ECO:0000313" key="2">
    <source>
        <dbReference type="Proteomes" id="UP001610432"/>
    </source>
</evidence>
<dbReference type="RefSeq" id="XP_070884327.1">
    <property type="nucleotide sequence ID" value="XM_071029580.1"/>
</dbReference>
<name>A0ABR4LPP2_9EURO</name>
<dbReference type="Proteomes" id="UP001610432">
    <property type="component" value="Unassembled WGS sequence"/>
</dbReference>
<dbReference type="GeneID" id="98144652"/>
<protein>
    <submittedName>
        <fullName evidence="1">Uncharacterized protein</fullName>
    </submittedName>
</protein>
<sequence>MDVLPQKSLHTVVPAVFGFKTKNVQVTHAWSGCVALHRTETRLLGIGLLLGGSTSGFVVRTRGLVWLGHLGLRGRLYS</sequence>
<keyword evidence="2" id="KW-1185">Reference proteome</keyword>
<reference evidence="1 2" key="1">
    <citation type="submission" date="2024-07" db="EMBL/GenBank/DDBJ databases">
        <title>Section-level genome sequencing and comparative genomics of Aspergillus sections Usti and Cavernicolus.</title>
        <authorList>
            <consortium name="Lawrence Berkeley National Laboratory"/>
            <person name="Nybo J.L."/>
            <person name="Vesth T.C."/>
            <person name="Theobald S."/>
            <person name="Frisvad J.C."/>
            <person name="Larsen T.O."/>
            <person name="Kjaerboelling I."/>
            <person name="Rothschild-Mancinelli K."/>
            <person name="Lyhne E.K."/>
            <person name="Kogle M.E."/>
            <person name="Barry K."/>
            <person name="Clum A."/>
            <person name="Na H."/>
            <person name="Ledsgaard L."/>
            <person name="Lin J."/>
            <person name="Lipzen A."/>
            <person name="Kuo A."/>
            <person name="Riley R."/>
            <person name="Mondo S."/>
            <person name="Labutti K."/>
            <person name="Haridas S."/>
            <person name="Pangalinan J."/>
            <person name="Salamov A.A."/>
            <person name="Simmons B.A."/>
            <person name="Magnuson J.K."/>
            <person name="Chen J."/>
            <person name="Drula E."/>
            <person name="Henrissat B."/>
            <person name="Wiebenga A."/>
            <person name="Lubbers R.J."/>
            <person name="Gomes A.C."/>
            <person name="Macurrencykelacurrency M.R."/>
            <person name="Stajich J."/>
            <person name="Grigoriev I.V."/>
            <person name="Mortensen U.H."/>
            <person name="De Vries R.P."/>
            <person name="Baker S.E."/>
            <person name="Andersen M.R."/>
        </authorList>
    </citation>
    <scope>NUCLEOTIDE SEQUENCE [LARGE SCALE GENOMIC DNA]</scope>
    <source>
        <strain evidence="1 2">CBS 449.75</strain>
    </source>
</reference>
<dbReference type="PROSITE" id="PS51257">
    <property type="entry name" value="PROKAR_LIPOPROTEIN"/>
    <property type="match status" value="1"/>
</dbReference>